<feature type="domain" description="HTH araC/xylS-type" evidence="4">
    <location>
        <begin position="140"/>
        <end position="238"/>
    </location>
</feature>
<sequence length="241" mass="26778">MLYLRDADHCDLAADGASGPVNHYREGTICLVDLAEGASIQLHSELSAIAFLLPYGLIDEISTFSQFSGAKRLRCRRGEQDDTVSSIGLAILPLFEQEKARRRPVLQHIAIALCAHVLHHYGEQATGTRSTSALTVWQEKAAKDFMANHFAERIDTAAIAHALGLPTEVVEKEFLAATGKTCEAWLTQFRLTQARRHFFQYGLEPEEIASRCGFRDAAHLKEEFIRSVGSNPAESSNLWMH</sequence>
<gene>
    <name evidence="5" type="ORF">GGQ71_002931</name>
</gene>
<keyword evidence="1" id="KW-0805">Transcription regulation</keyword>
<dbReference type="GO" id="GO:0043565">
    <property type="term" value="F:sequence-specific DNA binding"/>
    <property type="evidence" value="ECO:0007669"/>
    <property type="project" value="InterPro"/>
</dbReference>
<evidence type="ECO:0000259" key="4">
    <source>
        <dbReference type="PROSITE" id="PS01124"/>
    </source>
</evidence>
<evidence type="ECO:0000256" key="2">
    <source>
        <dbReference type="ARBA" id="ARBA00023125"/>
    </source>
</evidence>
<evidence type="ECO:0000256" key="3">
    <source>
        <dbReference type="ARBA" id="ARBA00023163"/>
    </source>
</evidence>
<dbReference type="InterPro" id="IPR050204">
    <property type="entry name" value="AraC_XylS_family_regulators"/>
</dbReference>
<evidence type="ECO:0000256" key="1">
    <source>
        <dbReference type="ARBA" id="ARBA00023015"/>
    </source>
</evidence>
<dbReference type="PROSITE" id="PS01124">
    <property type="entry name" value="HTH_ARAC_FAMILY_2"/>
    <property type="match status" value="1"/>
</dbReference>
<dbReference type="PANTHER" id="PTHR46796">
    <property type="entry name" value="HTH-TYPE TRANSCRIPTIONAL ACTIVATOR RHAS-RELATED"/>
    <property type="match status" value="1"/>
</dbReference>
<proteinExistence type="predicted"/>
<accession>A0A7W6HNX4</accession>
<organism evidence="5 6">
    <name type="scientific">Allorhizobium taibaishanense</name>
    <dbReference type="NCBI Taxonomy" id="887144"/>
    <lineage>
        <taxon>Bacteria</taxon>
        <taxon>Pseudomonadati</taxon>
        <taxon>Pseudomonadota</taxon>
        <taxon>Alphaproteobacteria</taxon>
        <taxon>Hyphomicrobiales</taxon>
        <taxon>Rhizobiaceae</taxon>
        <taxon>Rhizobium/Agrobacterium group</taxon>
        <taxon>Allorhizobium</taxon>
    </lineage>
</organism>
<keyword evidence="3" id="KW-0804">Transcription</keyword>
<dbReference type="GO" id="GO:0003700">
    <property type="term" value="F:DNA-binding transcription factor activity"/>
    <property type="evidence" value="ECO:0007669"/>
    <property type="project" value="InterPro"/>
</dbReference>
<dbReference type="SMART" id="SM00342">
    <property type="entry name" value="HTH_ARAC"/>
    <property type="match status" value="1"/>
</dbReference>
<dbReference type="Proteomes" id="UP000544107">
    <property type="component" value="Unassembled WGS sequence"/>
</dbReference>
<dbReference type="EMBL" id="JACIED010000003">
    <property type="protein sequence ID" value="MBB4008651.1"/>
    <property type="molecule type" value="Genomic_DNA"/>
</dbReference>
<dbReference type="AlphaFoldDB" id="A0A7W6HNX4"/>
<evidence type="ECO:0000313" key="5">
    <source>
        <dbReference type="EMBL" id="MBB4008651.1"/>
    </source>
</evidence>
<evidence type="ECO:0000313" key="6">
    <source>
        <dbReference type="Proteomes" id="UP000544107"/>
    </source>
</evidence>
<protein>
    <submittedName>
        <fullName evidence="5">AraC-like DNA-binding protein</fullName>
    </submittedName>
</protein>
<dbReference type="RefSeq" id="WP_162843846.1">
    <property type="nucleotide sequence ID" value="NZ_JACIED010000003.1"/>
</dbReference>
<comment type="caution">
    <text evidence="5">The sequence shown here is derived from an EMBL/GenBank/DDBJ whole genome shotgun (WGS) entry which is preliminary data.</text>
</comment>
<dbReference type="Pfam" id="PF12833">
    <property type="entry name" value="HTH_18"/>
    <property type="match status" value="1"/>
</dbReference>
<name>A0A7W6HNX4_9HYPH</name>
<dbReference type="Gene3D" id="1.10.10.60">
    <property type="entry name" value="Homeodomain-like"/>
    <property type="match status" value="1"/>
</dbReference>
<keyword evidence="2 5" id="KW-0238">DNA-binding</keyword>
<dbReference type="InterPro" id="IPR018060">
    <property type="entry name" value="HTH_AraC"/>
</dbReference>
<dbReference type="PANTHER" id="PTHR46796:SF14">
    <property type="entry name" value="TRANSCRIPTIONAL REGULATORY PROTEIN"/>
    <property type="match status" value="1"/>
</dbReference>
<reference evidence="5 6" key="1">
    <citation type="submission" date="2020-08" db="EMBL/GenBank/DDBJ databases">
        <title>Genomic Encyclopedia of Type Strains, Phase IV (KMG-IV): sequencing the most valuable type-strain genomes for metagenomic binning, comparative biology and taxonomic classification.</title>
        <authorList>
            <person name="Goeker M."/>
        </authorList>
    </citation>
    <scope>NUCLEOTIDE SEQUENCE [LARGE SCALE GENOMIC DNA]</scope>
    <source>
        <strain evidence="5 6">DSM 100021</strain>
    </source>
</reference>